<dbReference type="PANTHER" id="PTHR42947">
    <property type="entry name" value="COB--COM HETERODISULFIDE REDUCTASE SUBUNIT B 1"/>
    <property type="match status" value="1"/>
</dbReference>
<dbReference type="EMBL" id="BART01006579">
    <property type="protein sequence ID" value="GAG66124.1"/>
    <property type="molecule type" value="Genomic_DNA"/>
</dbReference>
<dbReference type="GO" id="GO:0051912">
    <property type="term" value="F:CoB--CoM heterodisulfide reductase activity"/>
    <property type="evidence" value="ECO:0007669"/>
    <property type="project" value="InterPro"/>
</dbReference>
<evidence type="ECO:0000313" key="6">
    <source>
        <dbReference type="EMBL" id="GAG66124.1"/>
    </source>
</evidence>
<evidence type="ECO:0000259" key="5">
    <source>
        <dbReference type="Pfam" id="PF02754"/>
    </source>
</evidence>
<dbReference type="AlphaFoldDB" id="X0ZA58"/>
<dbReference type="Gene3D" id="1.20.1050.140">
    <property type="match status" value="1"/>
</dbReference>
<dbReference type="Pfam" id="PF02754">
    <property type="entry name" value="CCG"/>
    <property type="match status" value="2"/>
</dbReference>
<keyword evidence="4" id="KW-0560">Oxidoreductase</keyword>
<evidence type="ECO:0000256" key="1">
    <source>
        <dbReference type="ARBA" id="ARBA00004808"/>
    </source>
</evidence>
<comment type="pathway">
    <text evidence="1">Cofactor metabolism; coenzyme M-coenzyme B heterodisulfide reduction; coenzyme B and coenzyme M from coenzyme M-coenzyme B heterodisulfide: step 1/1.</text>
</comment>
<evidence type="ECO:0000256" key="4">
    <source>
        <dbReference type="ARBA" id="ARBA00023002"/>
    </source>
</evidence>
<feature type="domain" description="Cysteine-rich" evidence="5">
    <location>
        <begin position="164"/>
        <end position="257"/>
    </location>
</feature>
<sequence length="326" mass="37088">YPNLIKERKTIMSEKNLRYSLYLGCVIPNRYPFIEQSIRNTFKELGIELVDMQGASCCPAPGVFRGFDITTWLVIGARNISIAEENEADITLGCNGCYATLLEVNYQLKHDKKKRDMVNKHLAKIGREFKGTIEVKHLIEVLYYDFGIDKLKDYVKIKFPDLRVGVHYGCHIIKDSSHRPWGGEFEEPRFFDELVEITGAKSIDYKDKLMCCGAGGAVRTASLEVSLDFTREKLENMRNVNVDCCMVCCPFCHLQMDLGQMQVNDKFKDIIGESYKLPIIFYNQLLGLAMGMNPGDLGLVAAHDLKGVPPFISIQPFMEKIKEQMV</sequence>
<proteinExistence type="inferred from homology"/>
<comment type="caution">
    <text evidence="6">The sequence shown here is derived from an EMBL/GenBank/DDBJ whole genome shotgun (WGS) entry which is preliminary data.</text>
</comment>
<dbReference type="InterPro" id="IPR051278">
    <property type="entry name" value="HdrB/HdrD_reductase"/>
</dbReference>
<dbReference type="GO" id="GO:0015948">
    <property type="term" value="P:methanogenesis"/>
    <property type="evidence" value="ECO:0007669"/>
    <property type="project" value="UniProtKB-KW"/>
</dbReference>
<protein>
    <recommendedName>
        <fullName evidence="5">Cysteine-rich domain-containing protein</fullName>
    </recommendedName>
</protein>
<dbReference type="InterPro" id="IPR017678">
    <property type="entry name" value="CoB/CoM_hetero-S_Rdtase_bsu"/>
</dbReference>
<reference evidence="6" key="1">
    <citation type="journal article" date="2014" name="Front. Microbiol.">
        <title>High frequency of phylogenetically diverse reductive dehalogenase-homologous genes in deep subseafloor sedimentary metagenomes.</title>
        <authorList>
            <person name="Kawai M."/>
            <person name="Futagami T."/>
            <person name="Toyoda A."/>
            <person name="Takaki Y."/>
            <person name="Nishi S."/>
            <person name="Hori S."/>
            <person name="Arai W."/>
            <person name="Tsubouchi T."/>
            <person name="Morono Y."/>
            <person name="Uchiyama I."/>
            <person name="Ito T."/>
            <person name="Fujiyama A."/>
            <person name="Inagaki F."/>
            <person name="Takami H."/>
        </authorList>
    </citation>
    <scope>NUCLEOTIDE SEQUENCE</scope>
    <source>
        <strain evidence="6">Expedition CK06-06</strain>
    </source>
</reference>
<dbReference type="PANTHER" id="PTHR42947:SF1">
    <property type="entry name" value="COB--COM HETERODISULFIDE REDUCTASE SUBUNIT B 1"/>
    <property type="match status" value="1"/>
</dbReference>
<gene>
    <name evidence="6" type="ORF">S01H4_15011</name>
</gene>
<comment type="similarity">
    <text evidence="2">Belongs to the HdrB family.</text>
</comment>
<feature type="non-terminal residue" evidence="6">
    <location>
        <position position="1"/>
    </location>
</feature>
<evidence type="ECO:0000256" key="2">
    <source>
        <dbReference type="ARBA" id="ARBA00010431"/>
    </source>
</evidence>
<dbReference type="InterPro" id="IPR004017">
    <property type="entry name" value="Cys_rich_dom"/>
</dbReference>
<feature type="domain" description="Cysteine-rich" evidence="5">
    <location>
        <begin position="21"/>
        <end position="101"/>
    </location>
</feature>
<accession>X0ZA58</accession>
<name>X0ZA58_9ZZZZ</name>
<dbReference type="NCBIfam" id="TIGR03288">
    <property type="entry name" value="CoB_CoM_SS_B"/>
    <property type="match status" value="1"/>
</dbReference>
<keyword evidence="3" id="KW-0484">Methanogenesis</keyword>
<evidence type="ECO:0000256" key="3">
    <source>
        <dbReference type="ARBA" id="ARBA00022994"/>
    </source>
</evidence>
<organism evidence="6">
    <name type="scientific">marine sediment metagenome</name>
    <dbReference type="NCBI Taxonomy" id="412755"/>
    <lineage>
        <taxon>unclassified sequences</taxon>
        <taxon>metagenomes</taxon>
        <taxon>ecological metagenomes</taxon>
    </lineage>
</organism>